<dbReference type="GO" id="GO:0043812">
    <property type="term" value="F:phosphatidylinositol-4-phosphate phosphatase activity"/>
    <property type="evidence" value="ECO:0007669"/>
    <property type="project" value="TreeGrafter"/>
</dbReference>
<name>A0A8C1WDG7_CYPCA</name>
<reference evidence="4" key="1">
    <citation type="submission" date="2025-08" db="UniProtKB">
        <authorList>
            <consortium name="Ensembl"/>
        </authorList>
    </citation>
    <scope>IDENTIFICATION</scope>
</reference>
<dbReference type="PANTHER" id="PTHR45662:SF8">
    <property type="entry name" value="PHOSPHATIDYLINOSITIDE PHOSPHATASE SAC2"/>
    <property type="match status" value="1"/>
</dbReference>
<evidence type="ECO:0000313" key="5">
    <source>
        <dbReference type="Proteomes" id="UP000694700"/>
    </source>
</evidence>
<evidence type="ECO:0000313" key="4">
    <source>
        <dbReference type="Ensembl" id="ENSCCRP00015064109.1"/>
    </source>
</evidence>
<feature type="region of interest" description="Disordered" evidence="1">
    <location>
        <begin position="976"/>
        <end position="1009"/>
    </location>
</feature>
<dbReference type="InterPro" id="IPR022158">
    <property type="entry name" value="Inositol_phosphatase"/>
</dbReference>
<dbReference type="GO" id="GO:0045334">
    <property type="term" value="C:clathrin-coated endocytic vesicle"/>
    <property type="evidence" value="ECO:0007669"/>
    <property type="project" value="TreeGrafter"/>
</dbReference>
<protein>
    <submittedName>
        <fullName evidence="4">Inositol polyphosphate-5-phosphatase F</fullName>
    </submittedName>
</protein>
<feature type="region of interest" description="Disordered" evidence="1">
    <location>
        <begin position="1023"/>
        <end position="1050"/>
    </location>
</feature>
<dbReference type="PROSITE" id="PS51791">
    <property type="entry name" value="HSAC2"/>
    <property type="match status" value="1"/>
</dbReference>
<proteinExistence type="predicted"/>
<dbReference type="GO" id="GO:0046856">
    <property type="term" value="P:phosphatidylinositol dephosphorylation"/>
    <property type="evidence" value="ECO:0007669"/>
    <property type="project" value="TreeGrafter"/>
</dbReference>
<dbReference type="Proteomes" id="UP000694700">
    <property type="component" value="Unplaced"/>
</dbReference>
<dbReference type="Pfam" id="PF12456">
    <property type="entry name" value="hSac2"/>
    <property type="match status" value="1"/>
</dbReference>
<sequence length="1116" mass="125758">MELVQAKDHYILQSGDNALWCSRKDGSMAVRPVDLPSDWNDPHLSVLITGINVAAFFRWTLSRQTEMVVDLSPRYKLNYLALLVIVRINKMVNYSFALIHFQLCKKHHFGINKPEKITQSPDESKFLLKTLSQIKSNVAVPIKKKVKENKEKERLERRLLDELYKIFMDSDSFYYSLTYDLTNTVQRQGELGKSDQPLWKKVDDRFFWNKHMIKDLIDLQVPQVDFWVIPIIQGFVQVEELVVNYNESSDEERSSPETPLQEPTCVDDIHPRFTVALISRRSRHRAGMRYKRRGVDTDGHVANYVETEQLIHVHSHTLSFVQTRGSVPVFWSQAGYRYNPRPRIEKGGVYLCNHFSNSALFFFSHQVIINLVDQNGREKIIGDAYLKQVLLYNNPNLTYVSFDFHEHCRGMKFENVQTLTDAISDIITDMRWAWVDQAGVICQQEGIFRVNCMDCLDRTNVVQAAIARVVMEQQLKKLGVMPPEQPLPLKCYRIYQVMWANNGDTISRQYAGTAALKGDFTRTGERKLAGVMKDGVNSANRYYLNRFRDAYRQAVIDLMMGHPVTEDLYSIFSKEKEQEEKERESQRGAQEQVSLLLQTYMQLLLPDDEKFHGGWALIDCDPSLIDATHKDVDVLLLLSNCAYYVAYYDEEADKVNQYQRLSLEGLEKIEIGPEPTLFGKPKYCCMRLHYKNGEMSGYFHTLRAVTRNPEDDGKDTLQCIAEMLRITKQAMGLDVLVVEKKLERKHSKPHEDIMGIQGKAVDQVLGSGLAQGKSFLLNKFSTLNQKVKQTKTNVNIGNFKPLRKLGTFSKPEVKVNFLKPNLHMNLWKSDSSLETHDGNTGSAALKDLNDVHSEEISSDSDSYHSDEQPCSGSRENVDYVLPSCGIVASAPRLGSRSQSIGSVEHAVPSVIRVTGCDDKTADSLSVGPDDQSPGSASVAEEAILIDFGTPIDAYCHQFVQDAKIKPIEVFEEVAPAPKPQAPQAPSAPDAKLGSSHSQQQLPRPSQLEVESSIHGANLLTVQPAGSTTSCGSQKSLEGLIGPSPADSNGSRVVSPFAKIRSSMVQVASLTQAGLTQGINFAVAKVQKSPEPDAVNETQENELRAMFTQCQTRIIQI</sequence>
<dbReference type="GO" id="GO:0005769">
    <property type="term" value="C:early endosome"/>
    <property type="evidence" value="ECO:0007669"/>
    <property type="project" value="TreeGrafter"/>
</dbReference>
<dbReference type="Ensembl" id="ENSCCRT00015066220.1">
    <property type="protein sequence ID" value="ENSCCRP00015064109.1"/>
    <property type="gene ID" value="ENSCCRG00015025155.1"/>
</dbReference>
<evidence type="ECO:0000259" key="3">
    <source>
        <dbReference type="PROSITE" id="PS51791"/>
    </source>
</evidence>
<evidence type="ECO:0000256" key="1">
    <source>
        <dbReference type="SAM" id="MobiDB-lite"/>
    </source>
</evidence>
<dbReference type="PANTHER" id="PTHR45662">
    <property type="entry name" value="PHOSPHATIDYLINOSITIDE PHOSPHATASE SAC1"/>
    <property type="match status" value="1"/>
</dbReference>
<feature type="compositionally biased region" description="Polar residues" evidence="1">
    <location>
        <begin position="994"/>
        <end position="1003"/>
    </location>
</feature>
<feature type="domain" description="HSac2" evidence="3">
    <location>
        <begin position="587"/>
        <end position="754"/>
    </location>
</feature>
<feature type="domain" description="SAC" evidence="2">
    <location>
        <begin position="164"/>
        <end position="512"/>
    </location>
</feature>
<dbReference type="PROSITE" id="PS50275">
    <property type="entry name" value="SAC"/>
    <property type="match status" value="1"/>
</dbReference>
<dbReference type="InterPro" id="IPR034753">
    <property type="entry name" value="hSac2"/>
</dbReference>
<accession>A0A8C1WDG7</accession>
<evidence type="ECO:0000259" key="2">
    <source>
        <dbReference type="PROSITE" id="PS50275"/>
    </source>
</evidence>
<feature type="compositionally biased region" description="Polar residues" evidence="1">
    <location>
        <begin position="1023"/>
        <end position="1035"/>
    </location>
</feature>
<feature type="compositionally biased region" description="Basic and acidic residues" evidence="1">
    <location>
        <begin position="853"/>
        <end position="867"/>
    </location>
</feature>
<organism evidence="4 5">
    <name type="scientific">Cyprinus carpio</name>
    <name type="common">Common carp</name>
    <dbReference type="NCBI Taxonomy" id="7962"/>
    <lineage>
        <taxon>Eukaryota</taxon>
        <taxon>Metazoa</taxon>
        <taxon>Chordata</taxon>
        <taxon>Craniata</taxon>
        <taxon>Vertebrata</taxon>
        <taxon>Euteleostomi</taxon>
        <taxon>Actinopterygii</taxon>
        <taxon>Neopterygii</taxon>
        <taxon>Teleostei</taxon>
        <taxon>Ostariophysi</taxon>
        <taxon>Cypriniformes</taxon>
        <taxon>Cyprinidae</taxon>
        <taxon>Cyprininae</taxon>
        <taxon>Cyprinus</taxon>
    </lineage>
</organism>
<dbReference type="AlphaFoldDB" id="A0A8C1WDG7"/>
<dbReference type="GO" id="GO:2001135">
    <property type="term" value="P:regulation of endocytic recycling"/>
    <property type="evidence" value="ECO:0007669"/>
    <property type="project" value="TreeGrafter"/>
</dbReference>
<feature type="region of interest" description="Disordered" evidence="1">
    <location>
        <begin position="853"/>
        <end position="874"/>
    </location>
</feature>
<dbReference type="Pfam" id="PF02383">
    <property type="entry name" value="Syja_N"/>
    <property type="match status" value="1"/>
</dbReference>
<dbReference type="InterPro" id="IPR002013">
    <property type="entry name" value="SAC_dom"/>
</dbReference>